<keyword evidence="1" id="KW-0812">Transmembrane</keyword>
<dbReference type="STRING" id="58117.SAMN05421833_10188"/>
<keyword evidence="1" id="KW-0472">Membrane</keyword>
<name>A0A1N6QR52_9ACTN</name>
<dbReference type="PANTHER" id="PTHR36933">
    <property type="entry name" value="SLL0788 PROTEIN"/>
    <property type="match status" value="1"/>
</dbReference>
<dbReference type="EMBL" id="FTNI01000001">
    <property type="protein sequence ID" value="SIQ19045.1"/>
    <property type="molecule type" value="Genomic_DNA"/>
</dbReference>
<feature type="domain" description="DUF305" evidence="2">
    <location>
        <begin position="57"/>
        <end position="217"/>
    </location>
</feature>
<evidence type="ECO:0000259" key="2">
    <source>
        <dbReference type="Pfam" id="PF03713"/>
    </source>
</evidence>
<dbReference type="Pfam" id="PF03713">
    <property type="entry name" value="DUF305"/>
    <property type="match status" value="1"/>
</dbReference>
<dbReference type="InterPro" id="IPR012347">
    <property type="entry name" value="Ferritin-like"/>
</dbReference>
<dbReference type="Gene3D" id="1.20.1260.10">
    <property type="match status" value="1"/>
</dbReference>
<keyword evidence="4" id="KW-1185">Reference proteome</keyword>
<protein>
    <submittedName>
        <fullName evidence="3">Uncharacterized conserved protein, DUF305 family</fullName>
    </submittedName>
</protein>
<organism evidence="3 4">
    <name type="scientific">Microbispora rosea</name>
    <dbReference type="NCBI Taxonomy" id="58117"/>
    <lineage>
        <taxon>Bacteria</taxon>
        <taxon>Bacillati</taxon>
        <taxon>Actinomycetota</taxon>
        <taxon>Actinomycetes</taxon>
        <taxon>Streptosporangiales</taxon>
        <taxon>Streptosporangiaceae</taxon>
        <taxon>Microbispora</taxon>
    </lineage>
</organism>
<evidence type="ECO:0000313" key="4">
    <source>
        <dbReference type="Proteomes" id="UP000186096"/>
    </source>
</evidence>
<feature type="transmembrane region" description="Helical" evidence="1">
    <location>
        <begin position="26"/>
        <end position="45"/>
    </location>
</feature>
<dbReference type="AlphaFoldDB" id="A0A1N6QR52"/>
<dbReference type="Proteomes" id="UP000186096">
    <property type="component" value="Unassembled WGS sequence"/>
</dbReference>
<accession>A0A1N6QR52</accession>
<evidence type="ECO:0000256" key="1">
    <source>
        <dbReference type="SAM" id="Phobius"/>
    </source>
</evidence>
<sequence length="228" mass="24759">MWAVSTDIDAPEDNAVETAPPARRRLPILGLVVVLLAAAALVLFFTRQGTPGDTSPDAGFARDMGVHHAQAVEMSFILRDKTSDEALRSLAYDIITTQSTQRGIFMGWLQQWGLDQSSDRPAMAWMSGHGHGGAATTAPTPGTMPGMATEEEMNRLRQATGRDAEILFLQLMIRHHQGGVEMAEGLLKLSDRDEVRALAQHIVDGQNAEIRTMKDLLAKRGAQPLPAP</sequence>
<proteinExistence type="predicted"/>
<reference evidence="4" key="1">
    <citation type="submission" date="2017-01" db="EMBL/GenBank/DDBJ databases">
        <authorList>
            <person name="Varghese N."/>
            <person name="Submissions S."/>
        </authorList>
    </citation>
    <scope>NUCLEOTIDE SEQUENCE [LARGE SCALE GENOMIC DNA]</scope>
    <source>
        <strain evidence="4">ATCC 12950</strain>
    </source>
</reference>
<evidence type="ECO:0000313" key="3">
    <source>
        <dbReference type="EMBL" id="SIQ19045.1"/>
    </source>
</evidence>
<keyword evidence="1" id="KW-1133">Transmembrane helix</keyword>
<dbReference type="PANTHER" id="PTHR36933:SF1">
    <property type="entry name" value="SLL0788 PROTEIN"/>
    <property type="match status" value="1"/>
</dbReference>
<gene>
    <name evidence="3" type="ORF">SAMN05421833_10188</name>
</gene>
<dbReference type="InterPro" id="IPR005183">
    <property type="entry name" value="DUF305_CopM-like"/>
</dbReference>